<dbReference type="OrthoDB" id="425534at2759"/>
<feature type="transmembrane region" description="Helical" evidence="4">
    <location>
        <begin position="821"/>
        <end position="838"/>
    </location>
</feature>
<keyword evidence="4" id="KW-1133">Transmembrane helix</keyword>
<dbReference type="InterPro" id="IPR029058">
    <property type="entry name" value="AB_hydrolase_fold"/>
</dbReference>
<feature type="chain" id="PRO_5040360165" evidence="5">
    <location>
        <begin position="22"/>
        <end position="839"/>
    </location>
</feature>
<keyword evidence="9" id="KW-1185">Reference proteome</keyword>
<dbReference type="PANTHER" id="PTHR43248">
    <property type="entry name" value="2-SUCCINYL-6-HYDROXY-2,4-CYCLOHEXADIENE-1-CARBOXYLATE SYNTHASE"/>
    <property type="match status" value="1"/>
</dbReference>
<feature type="region of interest" description="Disordered" evidence="3">
    <location>
        <begin position="702"/>
        <end position="743"/>
    </location>
</feature>
<dbReference type="InterPro" id="IPR051601">
    <property type="entry name" value="Serine_prot/Carboxylest_S33"/>
</dbReference>
<evidence type="ECO:0000259" key="7">
    <source>
        <dbReference type="Pfam" id="PF08386"/>
    </source>
</evidence>
<comment type="similarity">
    <text evidence="1">Belongs to the peptidase S33 family.</text>
</comment>
<evidence type="ECO:0000259" key="6">
    <source>
        <dbReference type="Pfam" id="PF00561"/>
    </source>
</evidence>
<dbReference type="Proteomes" id="UP000799777">
    <property type="component" value="Unassembled WGS sequence"/>
</dbReference>
<evidence type="ECO:0000256" key="5">
    <source>
        <dbReference type="SAM" id="SignalP"/>
    </source>
</evidence>
<dbReference type="GO" id="GO:0016787">
    <property type="term" value="F:hydrolase activity"/>
    <property type="evidence" value="ECO:0007669"/>
    <property type="project" value="UniProtKB-KW"/>
</dbReference>
<dbReference type="SUPFAM" id="SSF53474">
    <property type="entry name" value="alpha/beta-Hydrolases"/>
    <property type="match status" value="1"/>
</dbReference>
<evidence type="ECO:0000256" key="3">
    <source>
        <dbReference type="SAM" id="MobiDB-lite"/>
    </source>
</evidence>
<dbReference type="Pfam" id="PF00561">
    <property type="entry name" value="Abhydrolase_1"/>
    <property type="match status" value="1"/>
</dbReference>
<evidence type="ECO:0000256" key="2">
    <source>
        <dbReference type="ARBA" id="ARBA00022801"/>
    </source>
</evidence>
<comment type="caution">
    <text evidence="8">The sequence shown here is derived from an EMBL/GenBank/DDBJ whole genome shotgun (WGS) entry which is preliminary data.</text>
</comment>
<dbReference type="InterPro" id="IPR013595">
    <property type="entry name" value="Pept_S33_TAP-like_C"/>
</dbReference>
<reference evidence="8" key="1">
    <citation type="journal article" date="2020" name="Stud. Mycol.">
        <title>101 Dothideomycetes genomes: a test case for predicting lifestyles and emergence of pathogens.</title>
        <authorList>
            <person name="Haridas S."/>
            <person name="Albert R."/>
            <person name="Binder M."/>
            <person name="Bloem J."/>
            <person name="Labutti K."/>
            <person name="Salamov A."/>
            <person name="Andreopoulos B."/>
            <person name="Baker S."/>
            <person name="Barry K."/>
            <person name="Bills G."/>
            <person name="Bluhm B."/>
            <person name="Cannon C."/>
            <person name="Castanera R."/>
            <person name="Culley D."/>
            <person name="Daum C."/>
            <person name="Ezra D."/>
            <person name="Gonzalez J."/>
            <person name="Henrissat B."/>
            <person name="Kuo A."/>
            <person name="Liang C."/>
            <person name="Lipzen A."/>
            <person name="Lutzoni F."/>
            <person name="Magnuson J."/>
            <person name="Mondo S."/>
            <person name="Nolan M."/>
            <person name="Ohm R."/>
            <person name="Pangilinan J."/>
            <person name="Park H.-J."/>
            <person name="Ramirez L."/>
            <person name="Alfaro M."/>
            <person name="Sun H."/>
            <person name="Tritt A."/>
            <person name="Yoshinaga Y."/>
            <person name="Zwiers L.-H."/>
            <person name="Turgeon B."/>
            <person name="Goodwin S."/>
            <person name="Spatafora J."/>
            <person name="Crous P."/>
            <person name="Grigoriev I."/>
        </authorList>
    </citation>
    <scope>NUCLEOTIDE SEQUENCE</scope>
    <source>
        <strain evidence="8">CBS 110217</strain>
    </source>
</reference>
<organism evidence="8 9">
    <name type="scientific">Setomelanomma holmii</name>
    <dbReference type="NCBI Taxonomy" id="210430"/>
    <lineage>
        <taxon>Eukaryota</taxon>
        <taxon>Fungi</taxon>
        <taxon>Dikarya</taxon>
        <taxon>Ascomycota</taxon>
        <taxon>Pezizomycotina</taxon>
        <taxon>Dothideomycetes</taxon>
        <taxon>Pleosporomycetidae</taxon>
        <taxon>Pleosporales</taxon>
        <taxon>Pleosporineae</taxon>
        <taxon>Phaeosphaeriaceae</taxon>
        <taxon>Setomelanomma</taxon>
    </lineage>
</organism>
<dbReference type="Pfam" id="PF08386">
    <property type="entry name" value="Abhydrolase_4"/>
    <property type="match status" value="1"/>
</dbReference>
<accession>A0A9P4HA70</accession>
<keyword evidence="4" id="KW-0812">Transmembrane</keyword>
<evidence type="ECO:0000256" key="1">
    <source>
        <dbReference type="ARBA" id="ARBA00010088"/>
    </source>
</evidence>
<feature type="domain" description="AB hydrolase-1" evidence="6">
    <location>
        <begin position="83"/>
        <end position="231"/>
    </location>
</feature>
<keyword evidence="2" id="KW-0378">Hydrolase</keyword>
<gene>
    <name evidence="8" type="ORF">EK21DRAFT_111377</name>
</gene>
<proteinExistence type="inferred from homology"/>
<dbReference type="Gene3D" id="3.40.50.1820">
    <property type="entry name" value="alpha/beta hydrolase"/>
    <property type="match status" value="1"/>
</dbReference>
<sequence length="839" mass="89039">MRPNYSALALALALSATSVLALDCPTGYEKSQIEWNNCPVQDVPTLQCSTLEVPLDYAKPAGDVLYLRLVRIPASSANPRNKSIIFNPGGPGSPGIDSLIDEAYGLDIQKIAGNDFHLIGFDPRGTGLSIPYNCTSLNRSPAYKDTDSNIQRLLNELSLQAAECAKSANKERNELMGTAYVARDVKSIAEALGEDGLIRYMGYSYGTLLGATVAAMFPKSIDRMLLDGNINPTDYYYGLGEESAADYDGAVVRFFDLCAEAGPSNCAIAVAGQSGAQLKQRYDSFLSNLTYAQSYAVRGQFFDSMYAPSLFKNRANTIRGYYNNSTRIPRRSLDRRADDDNEDDDVWYPADSGMAKTPLALQGITCADYIPKLEASVSNFKAWRDLWISTSKYGGDQAFLTTLYMCSLWQNDAKEKFAGPYTNVETKSPILFVNTQYDPVTPLISAQNSSAGFLKSRVLVSSGGGHCSVQQPSTELDAAIKQYFDDASFPMVEKIYEPDHKNAFITPPKNTTVAVKRKRTTDHADLFAGMPSIVKRQSTIPVGCVKMNGTSSSSNNSTGSSYGNYGGSSGGSSRSAGYGDYSGASTRSAGYSDYYGGSSSSARPSTQSAGYGGYAGYGYADSTPSSKRPSTITTPAGSVPTASCITKTITDFTYETITKCSGNDYCQVGSVVTKTNVRTTTFSLKPKTTPIVVTVKSIASSAPGQGYNVPPSSNKPGESKPVQSSAPAQSFAPAQSSAPAVSNPVYGTPAKASSSAPVDVPSKPLSVPAIQYSASRATNNVYSVPTGSASTGVPRNGTKSSGTPTGNYPAQFTGKAATDRAALSLIAFVAAFASLAFIL</sequence>
<feature type="signal peptide" evidence="5">
    <location>
        <begin position="1"/>
        <end position="21"/>
    </location>
</feature>
<dbReference type="AlphaFoldDB" id="A0A9P4HA70"/>
<keyword evidence="5" id="KW-0732">Signal</keyword>
<name>A0A9P4HA70_9PLEO</name>
<evidence type="ECO:0000313" key="8">
    <source>
        <dbReference type="EMBL" id="KAF2030923.1"/>
    </source>
</evidence>
<feature type="region of interest" description="Disordered" evidence="3">
    <location>
        <begin position="545"/>
        <end position="579"/>
    </location>
</feature>
<feature type="domain" description="Peptidase S33 tripeptidyl aminopeptidase-like C-terminal" evidence="7">
    <location>
        <begin position="398"/>
        <end position="491"/>
    </location>
</feature>
<feature type="compositionally biased region" description="Low complexity" evidence="3">
    <location>
        <begin position="548"/>
        <end position="563"/>
    </location>
</feature>
<evidence type="ECO:0000256" key="4">
    <source>
        <dbReference type="SAM" id="Phobius"/>
    </source>
</evidence>
<dbReference type="PANTHER" id="PTHR43248:SF25">
    <property type="entry name" value="AB HYDROLASE-1 DOMAIN-CONTAINING PROTEIN-RELATED"/>
    <property type="match status" value="1"/>
</dbReference>
<protein>
    <submittedName>
        <fullName evidence="8">Alpha/beta-hydrolase</fullName>
    </submittedName>
</protein>
<feature type="compositionally biased region" description="Low complexity" evidence="3">
    <location>
        <begin position="721"/>
        <end position="743"/>
    </location>
</feature>
<keyword evidence="4" id="KW-0472">Membrane</keyword>
<evidence type="ECO:0000313" key="9">
    <source>
        <dbReference type="Proteomes" id="UP000799777"/>
    </source>
</evidence>
<dbReference type="EMBL" id="ML978185">
    <property type="protein sequence ID" value="KAF2030923.1"/>
    <property type="molecule type" value="Genomic_DNA"/>
</dbReference>
<dbReference type="InterPro" id="IPR000073">
    <property type="entry name" value="AB_hydrolase_1"/>
</dbReference>
<feature type="region of interest" description="Disordered" evidence="3">
    <location>
        <begin position="786"/>
        <end position="806"/>
    </location>
</feature>